<accession>A0A382PJU4</accession>
<keyword evidence="2" id="KW-0472">Membrane</keyword>
<gene>
    <name evidence="3" type="ORF">METZ01_LOCUS325792</name>
</gene>
<evidence type="ECO:0000256" key="2">
    <source>
        <dbReference type="SAM" id="Phobius"/>
    </source>
</evidence>
<feature type="transmembrane region" description="Helical" evidence="2">
    <location>
        <begin position="28"/>
        <end position="47"/>
    </location>
</feature>
<keyword evidence="2" id="KW-0812">Transmembrane</keyword>
<evidence type="ECO:0000256" key="1">
    <source>
        <dbReference type="SAM" id="Coils"/>
    </source>
</evidence>
<feature type="non-terminal residue" evidence="3">
    <location>
        <position position="93"/>
    </location>
</feature>
<sequence length="93" mass="10330">MTGNKWSFLLIRGENQPVKQYSVSTRTLRGLLVLGSLVTIFLIGLGLSSGPEVMTRLEARGLRARNEALDRELITFERRIEGLEATLDALADN</sequence>
<protein>
    <submittedName>
        <fullName evidence="3">Uncharacterized protein</fullName>
    </submittedName>
</protein>
<keyword evidence="1" id="KW-0175">Coiled coil</keyword>
<dbReference type="EMBL" id="UINC01107511">
    <property type="protein sequence ID" value="SVC72938.1"/>
    <property type="molecule type" value="Genomic_DNA"/>
</dbReference>
<dbReference type="AlphaFoldDB" id="A0A382PJU4"/>
<proteinExistence type="predicted"/>
<organism evidence="3">
    <name type="scientific">marine metagenome</name>
    <dbReference type="NCBI Taxonomy" id="408172"/>
    <lineage>
        <taxon>unclassified sequences</taxon>
        <taxon>metagenomes</taxon>
        <taxon>ecological metagenomes</taxon>
    </lineage>
</organism>
<reference evidence="3" key="1">
    <citation type="submission" date="2018-05" db="EMBL/GenBank/DDBJ databases">
        <authorList>
            <person name="Lanie J.A."/>
            <person name="Ng W.-L."/>
            <person name="Kazmierczak K.M."/>
            <person name="Andrzejewski T.M."/>
            <person name="Davidsen T.M."/>
            <person name="Wayne K.J."/>
            <person name="Tettelin H."/>
            <person name="Glass J.I."/>
            <person name="Rusch D."/>
            <person name="Podicherti R."/>
            <person name="Tsui H.-C.T."/>
            <person name="Winkler M.E."/>
        </authorList>
    </citation>
    <scope>NUCLEOTIDE SEQUENCE</scope>
</reference>
<name>A0A382PJU4_9ZZZZ</name>
<keyword evidence="2" id="KW-1133">Transmembrane helix</keyword>
<feature type="coiled-coil region" evidence="1">
    <location>
        <begin position="59"/>
        <end position="93"/>
    </location>
</feature>
<evidence type="ECO:0000313" key="3">
    <source>
        <dbReference type="EMBL" id="SVC72938.1"/>
    </source>
</evidence>